<accession>A0A2P2QP77</accession>
<protein>
    <submittedName>
        <fullName evidence="1">Uncharacterized protein</fullName>
    </submittedName>
</protein>
<dbReference type="AlphaFoldDB" id="A0A2P2QP77"/>
<evidence type="ECO:0000313" key="1">
    <source>
        <dbReference type="EMBL" id="MBX68809.1"/>
    </source>
</evidence>
<name>A0A2P2QP77_RHIMU</name>
<reference evidence="1" key="1">
    <citation type="submission" date="2018-02" db="EMBL/GenBank/DDBJ databases">
        <title>Rhizophora mucronata_Transcriptome.</title>
        <authorList>
            <person name="Meera S.P."/>
            <person name="Sreeshan A."/>
            <person name="Augustine A."/>
        </authorList>
    </citation>
    <scope>NUCLEOTIDE SEQUENCE</scope>
    <source>
        <tissue evidence="1">Leaf</tissue>
    </source>
</reference>
<sequence>MWILLLPSPILVTFLGNNFLLSHIHLYYC</sequence>
<proteinExistence type="predicted"/>
<organism evidence="1">
    <name type="scientific">Rhizophora mucronata</name>
    <name type="common">Asiatic mangrove</name>
    <dbReference type="NCBI Taxonomy" id="61149"/>
    <lineage>
        <taxon>Eukaryota</taxon>
        <taxon>Viridiplantae</taxon>
        <taxon>Streptophyta</taxon>
        <taxon>Embryophyta</taxon>
        <taxon>Tracheophyta</taxon>
        <taxon>Spermatophyta</taxon>
        <taxon>Magnoliopsida</taxon>
        <taxon>eudicotyledons</taxon>
        <taxon>Gunneridae</taxon>
        <taxon>Pentapetalae</taxon>
        <taxon>rosids</taxon>
        <taxon>fabids</taxon>
        <taxon>Malpighiales</taxon>
        <taxon>Rhizophoraceae</taxon>
        <taxon>Rhizophora</taxon>
    </lineage>
</organism>
<dbReference type="EMBL" id="GGEC01088325">
    <property type="protein sequence ID" value="MBX68809.1"/>
    <property type="molecule type" value="Transcribed_RNA"/>
</dbReference>